<dbReference type="EMBL" id="JADOXO010000139">
    <property type="protein sequence ID" value="KAF9812172.1"/>
    <property type="molecule type" value="Genomic_DNA"/>
</dbReference>
<reference evidence="1" key="2">
    <citation type="journal article" name="Front. Microbiol.">
        <title>Degradative Capacity of Two Strains of Rhodonia placenta: From Phenotype to Genotype.</title>
        <authorList>
            <person name="Kolle M."/>
            <person name="Horta M.A.C."/>
            <person name="Nowrousian M."/>
            <person name="Ohm R.A."/>
            <person name="Benz J.P."/>
            <person name="Pilgard A."/>
        </authorList>
    </citation>
    <scope>NUCLEOTIDE SEQUENCE</scope>
    <source>
        <strain evidence="1">FPRL280</strain>
    </source>
</reference>
<dbReference type="GO" id="GO:0016279">
    <property type="term" value="F:protein-lysine N-methyltransferase activity"/>
    <property type="evidence" value="ECO:0007669"/>
    <property type="project" value="TreeGrafter"/>
</dbReference>
<dbReference type="InterPro" id="IPR046341">
    <property type="entry name" value="SET_dom_sf"/>
</dbReference>
<comment type="caution">
    <text evidence="1">The sequence shown here is derived from an EMBL/GenBank/DDBJ whole genome shotgun (WGS) entry which is preliminary data.</text>
</comment>
<dbReference type="SUPFAM" id="SSF82199">
    <property type="entry name" value="SET domain"/>
    <property type="match status" value="1"/>
</dbReference>
<protein>
    <recommendedName>
        <fullName evidence="3">SET domain-containing protein</fullName>
    </recommendedName>
</protein>
<evidence type="ECO:0000313" key="2">
    <source>
        <dbReference type="Proteomes" id="UP000639403"/>
    </source>
</evidence>
<evidence type="ECO:0000313" key="1">
    <source>
        <dbReference type="EMBL" id="KAF9812172.1"/>
    </source>
</evidence>
<dbReference type="Gene3D" id="3.90.1410.10">
    <property type="entry name" value="set domain protein methyltransferase, domain 1"/>
    <property type="match status" value="1"/>
</dbReference>
<dbReference type="AlphaFoldDB" id="A0A8H7P082"/>
<sequence>MEPTGTHLPYDHSTDEDRTREEHSIFVAMLSRILWLIHPHIQTLTVCLDREGPDTLFETPFPRLTELDIVFEVSRSFRSRDDVREPPRIQDLSSLTHLHMDNCAHLLAAFRGRVPRLAHLRLTDMNPLSSAQYVISSALSTQSESSITASRRPIAMDLDAFPTLGRIIIQPPGYVHEGRGCCLAKLQDALKSTKIVLLKPEDPYNKLLLHLDSGGRSARSKQGWSERTAGGEGVWKINTGDVDMRMFTEILRQQEPYRRHVHDETVQARVCGLVPPGAARLVKLGLRRTYQNLLVFKIVKAYTYQHEHDTAAIGRVKFILLFSVYDRTRRSRPWSRTVVFLLRRHYQMSKDECLKDTVAVLLDWHHGWHRSFSRDSGLLKRGFCNEHNATSPLQEQVAFVPYGHEGHLALALTLYHELTMGEESKWYGYLQSLPTSVVPNALFWGHDAAGMGDDDGREARAWLNGTEAEKEFCDEHGVDTVPLFNKLDKPCTLPGFVLAYSLCDVDVCPTCGSLDECPHDREDPSLATSQIGSSLSRSEVTCDMVTNTPVLPNSEIYNTYGHRLGNASLLARYGFALEGNEHDIVSWELSIHDLLRTNEPLPLSPDEFTLLFRKLAKLWARSLSSIAGDNSTLVYRPVVPDGEEPTYTGWQSHLCINSEAQVSVHLWLYAALRAVIAMKDKGPVHSGDSETWSVGEVVPLLGRAMDAQVGIEKFMHATDETTDGEEMAVDIDVLVRCGLILEDPTWTDSSTQPKRILGQIAATVCMLCTQRISRLDEFMTDSTQSLPTTREKTRLALAEVITERTILESCHAVWQDFLTVLVDYAS</sequence>
<dbReference type="PANTHER" id="PTHR13271">
    <property type="entry name" value="UNCHARACTERIZED PUTATIVE METHYLTRANSFERASE"/>
    <property type="match status" value="1"/>
</dbReference>
<proteinExistence type="predicted"/>
<dbReference type="InterPro" id="IPR050600">
    <property type="entry name" value="SETD3_SETD6_MTase"/>
</dbReference>
<accession>A0A8H7P082</accession>
<dbReference type="Proteomes" id="UP000639403">
    <property type="component" value="Unassembled WGS sequence"/>
</dbReference>
<reference evidence="1" key="1">
    <citation type="submission" date="2020-11" db="EMBL/GenBank/DDBJ databases">
        <authorList>
            <person name="Koelle M."/>
            <person name="Horta M.A.C."/>
            <person name="Nowrousian M."/>
            <person name="Ohm R.A."/>
            <person name="Benz P."/>
            <person name="Pilgard A."/>
        </authorList>
    </citation>
    <scope>NUCLEOTIDE SEQUENCE</scope>
    <source>
        <strain evidence="1">FPRL280</strain>
    </source>
</reference>
<dbReference type="PANTHER" id="PTHR13271:SF34">
    <property type="entry name" value="N-LYSINE METHYLTRANSFERASE SETD6"/>
    <property type="match status" value="1"/>
</dbReference>
<gene>
    <name evidence="1" type="ORF">IEO21_06348</name>
</gene>
<organism evidence="1 2">
    <name type="scientific">Rhodonia placenta</name>
    <dbReference type="NCBI Taxonomy" id="104341"/>
    <lineage>
        <taxon>Eukaryota</taxon>
        <taxon>Fungi</taxon>
        <taxon>Dikarya</taxon>
        <taxon>Basidiomycota</taxon>
        <taxon>Agaricomycotina</taxon>
        <taxon>Agaricomycetes</taxon>
        <taxon>Polyporales</taxon>
        <taxon>Adustoporiaceae</taxon>
        <taxon>Rhodonia</taxon>
    </lineage>
</organism>
<evidence type="ECO:0008006" key="3">
    <source>
        <dbReference type="Google" id="ProtNLM"/>
    </source>
</evidence>
<name>A0A8H7P082_9APHY</name>
<dbReference type="GO" id="GO:0005634">
    <property type="term" value="C:nucleus"/>
    <property type="evidence" value="ECO:0007669"/>
    <property type="project" value="TreeGrafter"/>
</dbReference>